<sequence length="236" mass="26171">MMVLNGCPTPGYYGEDCSLPCPQNCQEGHCHIVDGTCLGCTDGYKGPTCNEQCNSKSYGQECQQNCGNCKNNEQCHHVNGSCINGCGSGFYGTKCDLICSNDTHGNGCLLKCGNCLYLYGEQCHHVTGQCPRGCDIGYHGDRCDQGFEGLIHPVSESQLSTSLYVCTTFLILSGLLNAILVVRFLRERRKTMHEHQKNLRSESERNKELEHSMPIPECSHNQYENFSLYEELGLSK</sequence>
<dbReference type="PANTHER" id="PTHR24043:SF8">
    <property type="entry name" value="EGF-LIKE DOMAIN-CONTAINING PROTEIN"/>
    <property type="match status" value="1"/>
</dbReference>
<feature type="domain" description="EGF-like" evidence="3">
    <location>
        <begin position="61"/>
        <end position="96"/>
    </location>
</feature>
<name>A0A8W8NT00_MAGGI</name>
<evidence type="ECO:0000256" key="2">
    <source>
        <dbReference type="SAM" id="Phobius"/>
    </source>
</evidence>
<evidence type="ECO:0000313" key="5">
    <source>
        <dbReference type="Proteomes" id="UP000005408"/>
    </source>
</evidence>
<keyword evidence="1" id="KW-0245">EGF-like domain</keyword>
<reference evidence="4" key="1">
    <citation type="submission" date="2022-08" db="UniProtKB">
        <authorList>
            <consortium name="EnsemblMetazoa"/>
        </authorList>
    </citation>
    <scope>IDENTIFICATION</scope>
    <source>
        <strain evidence="4">05x7-T-G4-1.051#20</strain>
    </source>
</reference>
<dbReference type="EnsemblMetazoa" id="G9303.1">
    <property type="protein sequence ID" value="G9303.1:cds"/>
    <property type="gene ID" value="G9303"/>
</dbReference>
<dbReference type="PANTHER" id="PTHR24043">
    <property type="entry name" value="SCAVENGER RECEPTOR CLASS F"/>
    <property type="match status" value="1"/>
</dbReference>
<dbReference type="InterPro" id="IPR009030">
    <property type="entry name" value="Growth_fac_rcpt_cys_sf"/>
</dbReference>
<feature type="transmembrane region" description="Helical" evidence="2">
    <location>
        <begin position="162"/>
        <end position="185"/>
    </location>
</feature>
<dbReference type="InterPro" id="IPR042635">
    <property type="entry name" value="MEGF10/SREC1/2-like"/>
</dbReference>
<proteinExistence type="predicted"/>
<dbReference type="Proteomes" id="UP000005408">
    <property type="component" value="Unassembled WGS sequence"/>
</dbReference>
<evidence type="ECO:0000259" key="3">
    <source>
        <dbReference type="SMART" id="SM00181"/>
    </source>
</evidence>
<keyword evidence="2" id="KW-1133">Transmembrane helix</keyword>
<keyword evidence="2" id="KW-0472">Membrane</keyword>
<keyword evidence="2" id="KW-0812">Transmembrane</keyword>
<dbReference type="InterPro" id="IPR000742">
    <property type="entry name" value="EGF"/>
</dbReference>
<organism evidence="4 5">
    <name type="scientific">Magallana gigas</name>
    <name type="common">Pacific oyster</name>
    <name type="synonym">Crassostrea gigas</name>
    <dbReference type="NCBI Taxonomy" id="29159"/>
    <lineage>
        <taxon>Eukaryota</taxon>
        <taxon>Metazoa</taxon>
        <taxon>Spiralia</taxon>
        <taxon>Lophotrochozoa</taxon>
        <taxon>Mollusca</taxon>
        <taxon>Bivalvia</taxon>
        <taxon>Autobranchia</taxon>
        <taxon>Pteriomorphia</taxon>
        <taxon>Ostreida</taxon>
        <taxon>Ostreoidea</taxon>
        <taxon>Ostreidae</taxon>
        <taxon>Magallana</taxon>
    </lineage>
</organism>
<dbReference type="SMART" id="SM00181">
    <property type="entry name" value="EGF"/>
    <property type="match status" value="3"/>
</dbReference>
<dbReference type="Gene3D" id="2.170.300.10">
    <property type="entry name" value="Tie2 ligand-binding domain superfamily"/>
    <property type="match status" value="1"/>
</dbReference>
<accession>A0A8W8NT00</accession>
<dbReference type="GO" id="GO:0005044">
    <property type="term" value="F:scavenger receptor activity"/>
    <property type="evidence" value="ECO:0007669"/>
    <property type="project" value="InterPro"/>
</dbReference>
<protein>
    <recommendedName>
        <fullName evidence="3">EGF-like domain-containing protein</fullName>
    </recommendedName>
</protein>
<dbReference type="SUPFAM" id="SSF57184">
    <property type="entry name" value="Growth factor receptor domain"/>
    <property type="match status" value="1"/>
</dbReference>
<keyword evidence="5" id="KW-1185">Reference proteome</keyword>
<evidence type="ECO:0000256" key="1">
    <source>
        <dbReference type="ARBA" id="ARBA00022536"/>
    </source>
</evidence>
<feature type="domain" description="EGF-like" evidence="3">
    <location>
        <begin position="20"/>
        <end position="50"/>
    </location>
</feature>
<feature type="domain" description="EGF-like" evidence="3">
    <location>
        <begin position="107"/>
        <end position="144"/>
    </location>
</feature>
<evidence type="ECO:0000313" key="4">
    <source>
        <dbReference type="EnsemblMetazoa" id="G9303.1:cds"/>
    </source>
</evidence>
<dbReference type="AlphaFoldDB" id="A0A8W8NT00"/>